<evidence type="ECO:0000313" key="3">
    <source>
        <dbReference type="Proteomes" id="UP001283361"/>
    </source>
</evidence>
<dbReference type="Proteomes" id="UP001283361">
    <property type="component" value="Unassembled WGS sequence"/>
</dbReference>
<name>A0AAE1D0A0_9GAST</name>
<protein>
    <submittedName>
        <fullName evidence="2">Uncharacterized protein</fullName>
    </submittedName>
</protein>
<accession>A0AAE1D0A0</accession>
<feature type="region of interest" description="Disordered" evidence="1">
    <location>
        <begin position="59"/>
        <end position="82"/>
    </location>
</feature>
<evidence type="ECO:0000256" key="1">
    <source>
        <dbReference type="SAM" id="MobiDB-lite"/>
    </source>
</evidence>
<reference evidence="2" key="1">
    <citation type="journal article" date="2023" name="G3 (Bethesda)">
        <title>A reference genome for the long-term kleptoplast-retaining sea slug Elysia crispata morphotype clarki.</title>
        <authorList>
            <person name="Eastman K.E."/>
            <person name="Pendleton A.L."/>
            <person name="Shaikh M.A."/>
            <person name="Suttiyut T."/>
            <person name="Ogas R."/>
            <person name="Tomko P."/>
            <person name="Gavelis G."/>
            <person name="Widhalm J.R."/>
            <person name="Wisecaver J.H."/>
        </authorList>
    </citation>
    <scope>NUCLEOTIDE SEQUENCE</scope>
    <source>
        <strain evidence="2">ECLA1</strain>
    </source>
</reference>
<dbReference type="AlphaFoldDB" id="A0AAE1D0A0"/>
<sequence length="82" mass="9282">MCLKYLISLRSSCSLRFGFFSSNMFLFFLETRFLDHCFTVGNLDQPSGDSTTLFRSAQVTLQESRPRAEELRSGTSKNGTPT</sequence>
<feature type="compositionally biased region" description="Polar residues" evidence="1">
    <location>
        <begin position="73"/>
        <end position="82"/>
    </location>
</feature>
<keyword evidence="3" id="KW-1185">Reference proteome</keyword>
<gene>
    <name evidence="2" type="ORF">RRG08_034059</name>
</gene>
<dbReference type="EMBL" id="JAWDGP010005963">
    <property type="protein sequence ID" value="KAK3749086.1"/>
    <property type="molecule type" value="Genomic_DNA"/>
</dbReference>
<organism evidence="2 3">
    <name type="scientific">Elysia crispata</name>
    <name type="common">lettuce slug</name>
    <dbReference type="NCBI Taxonomy" id="231223"/>
    <lineage>
        <taxon>Eukaryota</taxon>
        <taxon>Metazoa</taxon>
        <taxon>Spiralia</taxon>
        <taxon>Lophotrochozoa</taxon>
        <taxon>Mollusca</taxon>
        <taxon>Gastropoda</taxon>
        <taxon>Heterobranchia</taxon>
        <taxon>Euthyneura</taxon>
        <taxon>Panpulmonata</taxon>
        <taxon>Sacoglossa</taxon>
        <taxon>Placobranchoidea</taxon>
        <taxon>Plakobranchidae</taxon>
        <taxon>Elysia</taxon>
    </lineage>
</organism>
<comment type="caution">
    <text evidence="2">The sequence shown here is derived from an EMBL/GenBank/DDBJ whole genome shotgun (WGS) entry which is preliminary data.</text>
</comment>
<proteinExistence type="predicted"/>
<evidence type="ECO:0000313" key="2">
    <source>
        <dbReference type="EMBL" id="KAK3749086.1"/>
    </source>
</evidence>